<dbReference type="InterPro" id="IPR036188">
    <property type="entry name" value="FAD/NAD-bd_sf"/>
</dbReference>
<dbReference type="NCBIfam" id="NF003718">
    <property type="entry name" value="PRK05329.1-1"/>
    <property type="match status" value="1"/>
</dbReference>
<dbReference type="PROSITE" id="PS51257">
    <property type="entry name" value="PROKAR_LIPOPROTEIN"/>
    <property type="match status" value="1"/>
</dbReference>
<evidence type="ECO:0000256" key="5">
    <source>
        <dbReference type="HAMAP-Rule" id="MF_00753"/>
    </source>
</evidence>
<dbReference type="Gene3D" id="3.50.50.60">
    <property type="entry name" value="FAD/NAD(P)-binding domain"/>
    <property type="match status" value="2"/>
</dbReference>
<dbReference type="NCBIfam" id="TIGR03378">
    <property type="entry name" value="glycerol3P_GlpB"/>
    <property type="match status" value="1"/>
</dbReference>
<dbReference type="HAMAP" id="MF_00753">
    <property type="entry name" value="Glycerol3P_GlpB"/>
    <property type="match status" value="1"/>
</dbReference>
<comment type="function">
    <text evidence="5">Conversion of glycerol 3-phosphate to dihydroxyacetone. Uses fumarate or nitrate as electron acceptor.</text>
</comment>
<gene>
    <name evidence="5 7" type="primary">glpB</name>
    <name evidence="7" type="ORF">PWN146_04670</name>
</gene>
<name>A0A1C3HLJ6_SERMA</name>
<dbReference type="GO" id="GO:0019563">
    <property type="term" value="P:glycerol catabolic process"/>
    <property type="evidence" value="ECO:0007669"/>
    <property type="project" value="UniProtKB-UniRule"/>
</dbReference>
<evidence type="ECO:0000256" key="3">
    <source>
        <dbReference type="ARBA" id="ARBA00022643"/>
    </source>
</evidence>
<evidence type="ECO:0000313" key="7">
    <source>
        <dbReference type="EMBL" id="SAY45924.1"/>
    </source>
</evidence>
<comment type="subunit">
    <text evidence="5">Composed of a catalytic GlpA/B dimer and of membrane bound GlpC.</text>
</comment>
<dbReference type="PANTHER" id="PTHR43734">
    <property type="entry name" value="PHYTOENE DESATURASE"/>
    <property type="match status" value="1"/>
</dbReference>
<evidence type="ECO:0000256" key="2">
    <source>
        <dbReference type="ARBA" id="ARBA00022630"/>
    </source>
</evidence>
<evidence type="ECO:0000256" key="1">
    <source>
        <dbReference type="ARBA" id="ARBA00006046"/>
    </source>
</evidence>
<organism evidence="7">
    <name type="scientific">Serratia marcescens</name>
    <dbReference type="NCBI Taxonomy" id="615"/>
    <lineage>
        <taxon>Bacteria</taxon>
        <taxon>Pseudomonadati</taxon>
        <taxon>Pseudomonadota</taxon>
        <taxon>Gammaproteobacteria</taxon>
        <taxon>Enterobacterales</taxon>
        <taxon>Yersiniaceae</taxon>
        <taxon>Serratia</taxon>
    </lineage>
</organism>
<dbReference type="EC" id="1.1.5.3" evidence="5"/>
<dbReference type="GO" id="GO:0004368">
    <property type="term" value="F:glycerol-3-phosphate dehydrogenase (quinone) activity"/>
    <property type="evidence" value="ECO:0007669"/>
    <property type="project" value="UniProtKB-UniRule"/>
</dbReference>
<dbReference type="UniPathway" id="UPA00618">
    <property type="reaction ID" value="UER00673"/>
</dbReference>
<keyword evidence="2 5" id="KW-0285">Flavoprotein</keyword>
<keyword evidence="3 5" id="KW-0288">FMN</keyword>
<dbReference type="AlphaFoldDB" id="A0A1C3HLJ6"/>
<comment type="cofactor">
    <cofactor evidence="5">
        <name>FMN</name>
        <dbReference type="ChEBI" id="CHEBI:58210"/>
    </cofactor>
</comment>
<dbReference type="GO" id="GO:0009331">
    <property type="term" value="C:glycerol-3-phosphate dehydrogenase (FAD) complex"/>
    <property type="evidence" value="ECO:0007669"/>
    <property type="project" value="InterPro"/>
</dbReference>
<sequence length="423" mass="45384">MMRFDVVVIGGGLAGLSCAIAVAEQGKRCAVVSSGQSALYFSSGSLDLLARLPDGTPVEMPLAALPQLAQQAPQHPYALIGPGRVAALSAAAQRLLARCGLNLQGEGTNNHLRITPLGTRRATWLSPQAIPTLPLTGQLPWRRIAVIGIEGFLDFQPQMAADSLSRELGVQTDVAYLHMPALDRLRNNPSEFRAVNIARVLDLMESLPPMAEELRRLAGEADALFLPACLGLEDDASLAVLQDAVGKPIRLLPTLPPSVPGMRLHQALRRRFQQLGGVFMPGDSVLRAECEAGRVTGLYTRNHGDIPLRAQQVVLASGSFFSNGLVADFDRVREPIFGLDVHSRAARADWSRRELFAPQPYLQFGVRTDGRLRAMKQGMPFDNLYAIGAVAGGYDPLQQGCGAGVSLIGALHVAQQIAAEECV</sequence>
<accession>A0A1C3HLJ6</accession>
<feature type="domain" description="FAD-dependent oxidoreductase 2 FAD-binding" evidence="6">
    <location>
        <begin position="5"/>
        <end position="405"/>
    </location>
</feature>
<dbReference type="SUPFAM" id="SSF51905">
    <property type="entry name" value="FAD/NAD(P)-binding domain"/>
    <property type="match status" value="1"/>
</dbReference>
<proteinExistence type="inferred from homology"/>
<keyword evidence="4 5" id="KW-0560">Oxidoreductase</keyword>
<dbReference type="NCBIfam" id="NF003721">
    <property type="entry name" value="PRK05329.1-4"/>
    <property type="match status" value="1"/>
</dbReference>
<dbReference type="InterPro" id="IPR003953">
    <property type="entry name" value="FAD-dep_OxRdtase_2_FAD-bd"/>
</dbReference>
<dbReference type="EMBL" id="LT575490">
    <property type="protein sequence ID" value="SAY45924.1"/>
    <property type="molecule type" value="Genomic_DNA"/>
</dbReference>
<protein>
    <recommendedName>
        <fullName evidence="5">Anaerobic glycerol-3-phosphate dehydrogenase subunit B</fullName>
        <shortName evidence="5">Anaerobic G-3-P dehydrogenase subunit B</shortName>
        <shortName evidence="5">Anaerobic G3Pdhase B</shortName>
        <ecNumber evidence="5">1.1.5.3</ecNumber>
    </recommendedName>
</protein>
<dbReference type="PIRSF" id="PIRSF000141">
    <property type="entry name" value="Anaerobic_G3P_dh"/>
    <property type="match status" value="1"/>
</dbReference>
<reference evidence="7" key="1">
    <citation type="submission" date="2016-05" db="EMBL/GenBank/DDBJ databases">
        <authorList>
            <person name="Cock P.J.A."/>
            <person name="Cock P.J.A."/>
        </authorList>
    </citation>
    <scope>NUCLEOTIDE SEQUENCE</scope>
    <source>
        <strain evidence="7">PWN146_assembly</strain>
    </source>
</reference>
<comment type="pathway">
    <text evidence="5">Polyol metabolism; glycerol degradation via glycerol kinase pathway; glycerone phosphate from sn-glycerol 3-phosphate (anaerobic route): step 1/1.</text>
</comment>
<comment type="catalytic activity">
    <reaction evidence="5">
        <text>a quinone + sn-glycerol 3-phosphate = dihydroxyacetone phosphate + a quinol</text>
        <dbReference type="Rhea" id="RHEA:18977"/>
        <dbReference type="ChEBI" id="CHEBI:24646"/>
        <dbReference type="ChEBI" id="CHEBI:57597"/>
        <dbReference type="ChEBI" id="CHEBI:57642"/>
        <dbReference type="ChEBI" id="CHEBI:132124"/>
        <dbReference type="EC" id="1.1.5.3"/>
    </reaction>
</comment>
<dbReference type="Pfam" id="PF00890">
    <property type="entry name" value="FAD_binding_2"/>
    <property type="match status" value="1"/>
</dbReference>
<dbReference type="NCBIfam" id="NF003720">
    <property type="entry name" value="PRK05329.1-3"/>
    <property type="match status" value="1"/>
</dbReference>
<dbReference type="InterPro" id="IPR009158">
    <property type="entry name" value="G3P_DH_GlpB_su"/>
</dbReference>
<evidence type="ECO:0000256" key="4">
    <source>
        <dbReference type="ARBA" id="ARBA00023002"/>
    </source>
</evidence>
<dbReference type="PANTHER" id="PTHR43734:SF7">
    <property type="entry name" value="4,4'-DIAPONEUROSPORENE OXYGENASE"/>
    <property type="match status" value="1"/>
</dbReference>
<comment type="similarity">
    <text evidence="1">Belongs to the carotenoid/retinoid oxidoreductase family.</text>
</comment>
<dbReference type="NCBIfam" id="NF003719">
    <property type="entry name" value="PRK05329.1-2"/>
    <property type="match status" value="1"/>
</dbReference>
<comment type="similarity">
    <text evidence="5">Belongs to the anaerobic G-3-P dehydrogenase subunit B family.</text>
</comment>
<evidence type="ECO:0000259" key="6">
    <source>
        <dbReference type="Pfam" id="PF00890"/>
    </source>
</evidence>